<name>D8PYR8_SCHCM</name>
<proteinExistence type="predicted"/>
<gene>
    <name evidence="1" type="ORF">SCHCODRAFT_84699</name>
</gene>
<sequence>MSTFSTASVSLSAYSARFTDYSFTAYLFPLLRLDCLLHVRSYCHHATPRLLIPDRAPSIDTKRTLPSFYRLHNAASLLIVSGAFGIDARG</sequence>
<dbReference type="EMBL" id="GL377304">
    <property type="protein sequence ID" value="EFI99306.1"/>
    <property type="molecule type" value="Genomic_DNA"/>
</dbReference>
<dbReference type="InParanoid" id="D8PYR8"/>
<dbReference type="HOGENOM" id="CLU_2442115_0_0_1"/>
<dbReference type="AlphaFoldDB" id="D8PYR8"/>
<evidence type="ECO:0000313" key="1">
    <source>
        <dbReference type="EMBL" id="EFI99306.1"/>
    </source>
</evidence>
<protein>
    <submittedName>
        <fullName evidence="1">Expressed protein</fullName>
    </submittedName>
</protein>
<accession>D8PYR8</accession>
<dbReference type="Proteomes" id="UP000007431">
    <property type="component" value="Unassembled WGS sequence"/>
</dbReference>
<keyword evidence="2" id="KW-1185">Reference proteome</keyword>
<evidence type="ECO:0000313" key="2">
    <source>
        <dbReference type="Proteomes" id="UP000007431"/>
    </source>
</evidence>
<reference evidence="1 2" key="1">
    <citation type="journal article" date="2010" name="Nat. Biotechnol.">
        <title>Genome sequence of the model mushroom Schizophyllum commune.</title>
        <authorList>
            <person name="Ohm R.A."/>
            <person name="de Jong J.F."/>
            <person name="Lugones L.G."/>
            <person name="Aerts A."/>
            <person name="Kothe E."/>
            <person name="Stajich J.E."/>
            <person name="de Vries R.P."/>
            <person name="Record E."/>
            <person name="Levasseur A."/>
            <person name="Baker S.E."/>
            <person name="Bartholomew K.A."/>
            <person name="Coutinho P.M."/>
            <person name="Erdmann S."/>
            <person name="Fowler T.J."/>
            <person name="Gathman A.C."/>
            <person name="Lombard V."/>
            <person name="Henrissat B."/>
            <person name="Knabe N."/>
            <person name="Kuees U."/>
            <person name="Lilly W.W."/>
            <person name="Lindquist E."/>
            <person name="Lucas S."/>
            <person name="Magnuson J.K."/>
            <person name="Piumi F."/>
            <person name="Raudaskoski M."/>
            <person name="Salamov A."/>
            <person name="Schmutz J."/>
            <person name="Schwarze F.W.M.R."/>
            <person name="vanKuyk P.A."/>
            <person name="Horton J.S."/>
            <person name="Grigoriev I.V."/>
            <person name="Woesten H.A.B."/>
        </authorList>
    </citation>
    <scope>NUCLEOTIDE SEQUENCE [LARGE SCALE GENOMIC DNA]</scope>
    <source>
        <strain evidence="2">H4-8 / FGSC 9210</strain>
    </source>
</reference>
<organism evidence="2">
    <name type="scientific">Schizophyllum commune (strain H4-8 / FGSC 9210)</name>
    <name type="common">Split gill fungus</name>
    <dbReference type="NCBI Taxonomy" id="578458"/>
    <lineage>
        <taxon>Eukaryota</taxon>
        <taxon>Fungi</taxon>
        <taxon>Dikarya</taxon>
        <taxon>Basidiomycota</taxon>
        <taxon>Agaricomycotina</taxon>
        <taxon>Agaricomycetes</taxon>
        <taxon>Agaricomycetidae</taxon>
        <taxon>Agaricales</taxon>
        <taxon>Schizophyllaceae</taxon>
        <taxon>Schizophyllum</taxon>
    </lineage>
</organism>